<dbReference type="PANTHER" id="PTHR32071:SF122">
    <property type="entry name" value="SIGMA FACTOR"/>
    <property type="match status" value="1"/>
</dbReference>
<dbReference type="InterPro" id="IPR002078">
    <property type="entry name" value="Sigma_54_int"/>
</dbReference>
<accession>A0ABZ2L7Q0</accession>
<dbReference type="SUPFAM" id="SSF52172">
    <property type="entry name" value="CheY-like"/>
    <property type="match status" value="1"/>
</dbReference>
<dbReference type="SMART" id="SM00382">
    <property type="entry name" value="AAA"/>
    <property type="match status" value="1"/>
</dbReference>
<keyword evidence="4" id="KW-0804">Transcription</keyword>
<dbReference type="EMBL" id="CP089983">
    <property type="protein sequence ID" value="WXB06785.1"/>
    <property type="molecule type" value="Genomic_DNA"/>
</dbReference>
<dbReference type="Gene3D" id="3.40.50.2300">
    <property type="match status" value="1"/>
</dbReference>
<dbReference type="RefSeq" id="WP_394836442.1">
    <property type="nucleotide sequence ID" value="NZ_CP089929.1"/>
</dbReference>
<dbReference type="SMART" id="SM00448">
    <property type="entry name" value="REC"/>
    <property type="match status" value="1"/>
</dbReference>
<keyword evidence="9" id="KW-1185">Reference proteome</keyword>
<dbReference type="PROSITE" id="PS50110">
    <property type="entry name" value="RESPONSE_REGULATORY"/>
    <property type="match status" value="1"/>
</dbReference>
<dbReference type="InterPro" id="IPR002197">
    <property type="entry name" value="HTH_Fis"/>
</dbReference>
<dbReference type="PROSITE" id="PS00675">
    <property type="entry name" value="SIGMA54_INTERACT_1"/>
    <property type="match status" value="1"/>
</dbReference>
<reference evidence="8" key="1">
    <citation type="submission" date="2021-12" db="EMBL/GenBank/DDBJ databases">
        <title>Discovery of the Pendulisporaceae a myxobacterial family with distinct sporulation behavior and unique specialized metabolism.</title>
        <authorList>
            <person name="Garcia R."/>
            <person name="Popoff A."/>
            <person name="Bader C.D."/>
            <person name="Loehr J."/>
            <person name="Walesch S."/>
            <person name="Walt C."/>
            <person name="Boldt J."/>
            <person name="Bunk B."/>
            <person name="Haeckl F.J.F.P.J."/>
            <person name="Gunesch A.P."/>
            <person name="Birkelbach J."/>
            <person name="Nuebel U."/>
            <person name="Pietschmann T."/>
            <person name="Bach T."/>
            <person name="Mueller R."/>
        </authorList>
    </citation>
    <scope>NUCLEOTIDE SEQUENCE</scope>
    <source>
        <strain evidence="8">MSr11367</strain>
    </source>
</reference>
<keyword evidence="2" id="KW-0067">ATP-binding</keyword>
<dbReference type="SUPFAM" id="SSF52540">
    <property type="entry name" value="P-loop containing nucleoside triphosphate hydrolases"/>
    <property type="match status" value="1"/>
</dbReference>
<dbReference type="PANTHER" id="PTHR32071">
    <property type="entry name" value="TRANSCRIPTIONAL REGULATORY PROTEIN"/>
    <property type="match status" value="1"/>
</dbReference>
<name>A0ABZ2L7Q0_9BACT</name>
<dbReference type="InterPro" id="IPR009057">
    <property type="entry name" value="Homeodomain-like_sf"/>
</dbReference>
<keyword evidence="3" id="KW-0805">Transcription regulation</keyword>
<protein>
    <submittedName>
        <fullName evidence="8">Sigma-54 dependent transcriptional regulator</fullName>
    </submittedName>
</protein>
<evidence type="ECO:0000313" key="8">
    <source>
        <dbReference type="EMBL" id="WXB06785.1"/>
    </source>
</evidence>
<dbReference type="InterPro" id="IPR003593">
    <property type="entry name" value="AAA+_ATPase"/>
</dbReference>
<dbReference type="InterPro" id="IPR025943">
    <property type="entry name" value="Sigma_54_int_dom_ATP-bd_2"/>
</dbReference>
<sequence>MSKARILVVDDEASARNGLVKLLTQEEYVVDAAADGKEGLEIILEKAPDLVVTDLKMPVMGGMDLLARVKEQAPAIPVIMVTALGDVSSAVLAMRAGAADYLSKPIDFGALLVTIERSLERRELAAEAENLRRQLRQRDQEGLEGLLGTSPAMNKVYRMARQVAPSRATVLITGESGTGKGELARAIHTLSPRAKAPFVALHCAALAESLLESELFGHERGSFTGADKRRTGRFEQAHNGTLFLDEIGEIPQPTQVKLLRVLQERTFERVGGNEPVHVDVRLLAATNKDLAAEVREGRFREDLYYRLHVVHVEMPPLRLRGNDVAMLADHFLRKFARENHKRVDGFAEAARAKLVGHRWSGNVRELENAVERAVVLAEGNRIEEDDLPFDGTPIAQGPVRIPGATMAEIEKYAILSTLEAANGSTARAADILDISVRTIQYRLHEYGVVLPRARSS</sequence>
<evidence type="ECO:0000256" key="4">
    <source>
        <dbReference type="ARBA" id="ARBA00023163"/>
    </source>
</evidence>
<evidence type="ECO:0000256" key="5">
    <source>
        <dbReference type="PROSITE-ProRule" id="PRU00169"/>
    </source>
</evidence>
<evidence type="ECO:0000259" key="6">
    <source>
        <dbReference type="PROSITE" id="PS50045"/>
    </source>
</evidence>
<feature type="modified residue" description="4-aspartylphosphate" evidence="5">
    <location>
        <position position="54"/>
    </location>
</feature>
<organism evidence="8 9">
    <name type="scientific">Pendulispora rubella</name>
    <dbReference type="NCBI Taxonomy" id="2741070"/>
    <lineage>
        <taxon>Bacteria</taxon>
        <taxon>Pseudomonadati</taxon>
        <taxon>Myxococcota</taxon>
        <taxon>Myxococcia</taxon>
        <taxon>Myxococcales</taxon>
        <taxon>Sorangiineae</taxon>
        <taxon>Pendulisporaceae</taxon>
        <taxon>Pendulispora</taxon>
    </lineage>
</organism>
<dbReference type="CDD" id="cd00009">
    <property type="entry name" value="AAA"/>
    <property type="match status" value="1"/>
</dbReference>
<dbReference type="InterPro" id="IPR011006">
    <property type="entry name" value="CheY-like_superfamily"/>
</dbReference>
<dbReference type="Gene3D" id="1.10.8.60">
    <property type="match status" value="1"/>
</dbReference>
<dbReference type="PRINTS" id="PR01590">
    <property type="entry name" value="HTHFIS"/>
</dbReference>
<dbReference type="Gene3D" id="1.10.10.60">
    <property type="entry name" value="Homeodomain-like"/>
    <property type="match status" value="1"/>
</dbReference>
<keyword evidence="5" id="KW-0597">Phosphoprotein</keyword>
<dbReference type="SUPFAM" id="SSF46689">
    <property type="entry name" value="Homeodomain-like"/>
    <property type="match status" value="1"/>
</dbReference>
<gene>
    <name evidence="8" type="ORF">LVJ94_05995</name>
</gene>
<proteinExistence type="predicted"/>
<feature type="domain" description="Sigma-54 factor interaction" evidence="6">
    <location>
        <begin position="146"/>
        <end position="375"/>
    </location>
</feature>
<evidence type="ECO:0000256" key="3">
    <source>
        <dbReference type="ARBA" id="ARBA00023015"/>
    </source>
</evidence>
<keyword evidence="1" id="KW-0547">Nucleotide-binding</keyword>
<evidence type="ECO:0000256" key="1">
    <source>
        <dbReference type="ARBA" id="ARBA00022741"/>
    </source>
</evidence>
<dbReference type="PROSITE" id="PS50045">
    <property type="entry name" value="SIGMA54_INTERACT_4"/>
    <property type="match status" value="1"/>
</dbReference>
<evidence type="ECO:0000256" key="2">
    <source>
        <dbReference type="ARBA" id="ARBA00022840"/>
    </source>
</evidence>
<dbReference type="InterPro" id="IPR001789">
    <property type="entry name" value="Sig_transdc_resp-reg_receiver"/>
</dbReference>
<dbReference type="Proteomes" id="UP001374803">
    <property type="component" value="Chromosome"/>
</dbReference>
<dbReference type="Pfam" id="PF02954">
    <property type="entry name" value="HTH_8"/>
    <property type="match status" value="1"/>
</dbReference>
<dbReference type="InterPro" id="IPR027417">
    <property type="entry name" value="P-loop_NTPase"/>
</dbReference>
<dbReference type="Pfam" id="PF25601">
    <property type="entry name" value="AAA_lid_14"/>
    <property type="match status" value="1"/>
</dbReference>
<dbReference type="Gene3D" id="3.40.50.300">
    <property type="entry name" value="P-loop containing nucleotide triphosphate hydrolases"/>
    <property type="match status" value="1"/>
</dbReference>
<feature type="domain" description="Response regulatory" evidence="7">
    <location>
        <begin position="5"/>
        <end position="119"/>
    </location>
</feature>
<evidence type="ECO:0000259" key="7">
    <source>
        <dbReference type="PROSITE" id="PS50110"/>
    </source>
</evidence>
<evidence type="ECO:0000313" key="9">
    <source>
        <dbReference type="Proteomes" id="UP001374803"/>
    </source>
</evidence>
<dbReference type="Pfam" id="PF00072">
    <property type="entry name" value="Response_reg"/>
    <property type="match status" value="1"/>
</dbReference>
<dbReference type="PROSITE" id="PS00676">
    <property type="entry name" value="SIGMA54_INTERACT_2"/>
    <property type="match status" value="1"/>
</dbReference>
<dbReference type="Pfam" id="PF00158">
    <property type="entry name" value="Sigma54_activat"/>
    <property type="match status" value="1"/>
</dbReference>
<dbReference type="InterPro" id="IPR058031">
    <property type="entry name" value="AAA_lid_NorR"/>
</dbReference>
<dbReference type="InterPro" id="IPR025662">
    <property type="entry name" value="Sigma_54_int_dom_ATP-bd_1"/>
</dbReference>